<proteinExistence type="predicted"/>
<keyword evidence="1" id="KW-0732">Signal</keyword>
<gene>
    <name evidence="2" type="ORF">TWF506_010777</name>
</gene>
<accession>A0AAN8NFF9</accession>
<feature type="chain" id="PRO_5042868306" evidence="1">
    <location>
        <begin position="19"/>
        <end position="432"/>
    </location>
</feature>
<comment type="caution">
    <text evidence="2">The sequence shown here is derived from an EMBL/GenBank/DDBJ whole genome shotgun (WGS) entry which is preliminary data.</text>
</comment>
<name>A0AAN8NFF9_9PEZI</name>
<reference evidence="2 3" key="1">
    <citation type="submission" date="2019-10" db="EMBL/GenBank/DDBJ databases">
        <authorList>
            <person name="Palmer J.M."/>
        </authorList>
    </citation>
    <scope>NUCLEOTIDE SEQUENCE [LARGE SCALE GENOMIC DNA]</scope>
    <source>
        <strain evidence="2 3">TWF506</strain>
    </source>
</reference>
<dbReference type="AlphaFoldDB" id="A0AAN8NFF9"/>
<organism evidence="2 3">
    <name type="scientific">Arthrobotrys conoides</name>
    <dbReference type="NCBI Taxonomy" id="74498"/>
    <lineage>
        <taxon>Eukaryota</taxon>
        <taxon>Fungi</taxon>
        <taxon>Dikarya</taxon>
        <taxon>Ascomycota</taxon>
        <taxon>Pezizomycotina</taxon>
        <taxon>Orbiliomycetes</taxon>
        <taxon>Orbiliales</taxon>
        <taxon>Orbiliaceae</taxon>
        <taxon>Arthrobotrys</taxon>
    </lineage>
</organism>
<dbReference type="Proteomes" id="UP001307849">
    <property type="component" value="Unassembled WGS sequence"/>
</dbReference>
<evidence type="ECO:0000313" key="2">
    <source>
        <dbReference type="EMBL" id="KAK6508699.1"/>
    </source>
</evidence>
<evidence type="ECO:0000256" key="1">
    <source>
        <dbReference type="SAM" id="SignalP"/>
    </source>
</evidence>
<keyword evidence="3" id="KW-1185">Reference proteome</keyword>
<evidence type="ECO:0000313" key="3">
    <source>
        <dbReference type="Proteomes" id="UP001307849"/>
    </source>
</evidence>
<dbReference type="EMBL" id="JAVHJM010000008">
    <property type="protein sequence ID" value="KAK6508699.1"/>
    <property type="molecule type" value="Genomic_DNA"/>
</dbReference>
<sequence length="432" mass="48694">MRTIDLLALATLLKFSLSAPLQSTPQNTHAIQKRDQQFGMCTMDKNIQIPAFPNEEYVFGLEVQEPLPGIELALHKRRREAFWGNPSGDPNDDNAFFPHWYHWIVYDGVTNDLNQIIIKDSYEIIEDDVWGSVNHAFEPLLLQQFLGKMMGMGDPLIPTTMVENTAECDHWQTNFNGIPRHYPADTTNYAKNGLLSVIYQYLPGVDQAEPERYANGEFVGLSVDLTAMKTRVFQANMQEMFNQNKDGYAKGSSEEDLIARMADIEKVAAVFDLMRRSKIKEAYKKTCLRLSRVMYGIDDYLSRGNKPDFASSGAPFKMSNGDAYGSFAAEFPAWIRKYLETVGIRAHAFVEARIESLKADLANDAVTAKNKPQVLTRLSAFTAAQRHSVPFLTLPIETMTEFAADAKQKIAIYKIADTDADPFAKRPFVNVA</sequence>
<feature type="signal peptide" evidence="1">
    <location>
        <begin position="1"/>
        <end position="18"/>
    </location>
</feature>
<protein>
    <submittedName>
        <fullName evidence="2">Uncharacterized protein</fullName>
    </submittedName>
</protein>